<evidence type="ECO:0000256" key="1">
    <source>
        <dbReference type="HAMAP-Rule" id="MF_00226"/>
    </source>
</evidence>
<organism evidence="3 4">
    <name type="scientific">Mucilaginibacter xinganensis</name>
    <dbReference type="NCBI Taxonomy" id="1234841"/>
    <lineage>
        <taxon>Bacteria</taxon>
        <taxon>Pseudomonadati</taxon>
        <taxon>Bacteroidota</taxon>
        <taxon>Sphingobacteriia</taxon>
        <taxon>Sphingobacteriales</taxon>
        <taxon>Sphingobacteriaceae</taxon>
        <taxon>Mucilaginibacter</taxon>
    </lineage>
</organism>
<dbReference type="Pfam" id="PF18146">
    <property type="entry name" value="CinA_KH"/>
    <property type="match status" value="1"/>
</dbReference>
<dbReference type="CDD" id="cd00885">
    <property type="entry name" value="cinA"/>
    <property type="match status" value="1"/>
</dbReference>
<feature type="domain" description="MoaB/Mog" evidence="2">
    <location>
        <begin position="4"/>
        <end position="171"/>
    </location>
</feature>
<reference evidence="3 4" key="1">
    <citation type="submission" date="2017-08" db="EMBL/GenBank/DDBJ databases">
        <title>Complete genome sequence of Mucilaginibacter sp. strain BJC16-A31.</title>
        <authorList>
            <consortium name="Henan University of Science and Technology"/>
            <person name="You X."/>
        </authorList>
    </citation>
    <scope>NUCLEOTIDE SEQUENCE [LARGE SCALE GENOMIC DNA]</scope>
    <source>
        <strain evidence="3 4">BJC16-A31</strain>
    </source>
</reference>
<dbReference type="InterPro" id="IPR008136">
    <property type="entry name" value="CinA_C"/>
</dbReference>
<comment type="similarity">
    <text evidence="1">Belongs to the CinA family.</text>
</comment>
<evidence type="ECO:0000313" key="4">
    <source>
        <dbReference type="Proteomes" id="UP000215002"/>
    </source>
</evidence>
<dbReference type="InterPro" id="IPR041424">
    <property type="entry name" value="CinA_KH"/>
</dbReference>
<evidence type="ECO:0000259" key="2">
    <source>
        <dbReference type="SMART" id="SM00852"/>
    </source>
</evidence>
<gene>
    <name evidence="3" type="ORF">MuYL_2726</name>
</gene>
<dbReference type="EMBL" id="CP022743">
    <property type="protein sequence ID" value="ASU34613.1"/>
    <property type="molecule type" value="Genomic_DNA"/>
</dbReference>
<dbReference type="RefSeq" id="WP_094570947.1">
    <property type="nucleotide sequence ID" value="NZ_CP022743.1"/>
</dbReference>
<dbReference type="NCBIfam" id="TIGR00177">
    <property type="entry name" value="molyb_syn"/>
    <property type="match status" value="1"/>
</dbReference>
<accession>A0A223NXM1</accession>
<dbReference type="PANTHER" id="PTHR13939">
    <property type="entry name" value="NICOTINAMIDE-NUCLEOTIDE AMIDOHYDROLASE PNCC"/>
    <property type="match status" value="1"/>
</dbReference>
<dbReference type="HAMAP" id="MF_00226_B">
    <property type="entry name" value="CinA_B"/>
    <property type="match status" value="1"/>
</dbReference>
<proteinExistence type="inferred from homology"/>
<dbReference type="Pfam" id="PF02464">
    <property type="entry name" value="CinA"/>
    <property type="match status" value="1"/>
</dbReference>
<dbReference type="NCBIfam" id="TIGR00199">
    <property type="entry name" value="PncC_domain"/>
    <property type="match status" value="1"/>
</dbReference>
<dbReference type="InterPro" id="IPR050101">
    <property type="entry name" value="CinA"/>
</dbReference>
<name>A0A223NXM1_9SPHI</name>
<dbReference type="InterPro" id="IPR008135">
    <property type="entry name" value="Competence-induced_CinA"/>
</dbReference>
<dbReference type="NCBIfam" id="TIGR00200">
    <property type="entry name" value="cinA_nterm"/>
    <property type="match status" value="1"/>
</dbReference>
<dbReference type="Gene3D" id="3.40.980.10">
    <property type="entry name" value="MoaB/Mog-like domain"/>
    <property type="match status" value="1"/>
</dbReference>
<dbReference type="SMART" id="SM00852">
    <property type="entry name" value="MoCF_biosynth"/>
    <property type="match status" value="1"/>
</dbReference>
<dbReference type="PANTHER" id="PTHR13939:SF0">
    <property type="entry name" value="NMN AMIDOHYDROLASE-LIKE PROTEIN YFAY"/>
    <property type="match status" value="1"/>
</dbReference>
<protein>
    <recommendedName>
        <fullName evidence="1">CinA-like protein</fullName>
    </recommendedName>
</protein>
<sequence length="415" mass="45208">MLAEIITIGDEILIGQIVDTNSAWMAGELNNIGIRIKQISSVSDDRQHILTALAEAAGRADIILITGGLGPTKDDITKKTLAEYFKAELVENKDALANVEHIFSRYNRPMLDVNRLQAQVPENCEVILNKNGTAPGMWFNEEGKIYVSMPGVPHEMMYMMEDEVIPKLKSSLKLPVIIHKTILTVGEGESYLADRIADIEDALPPFIKLAYLPKLGQVRLRLSGYGEDEAVLKEKIEEFAAKIVERVGNVVAAQEDIPIEKAILNYMADNNLTLSVAESCTGGYISHLITQHAGSSKVFFGGAVSYSYELKESLLGVKKETLARFGAVSEETATEMVEGALRNFKSDYAVAVTGIAGPDGGTADKPVGTVWVAVASADKTVVKKLTFGNKRRQNIERTAISALNMLNTLLHNSGK</sequence>
<dbReference type="InterPro" id="IPR036653">
    <property type="entry name" value="CinA-like_C"/>
</dbReference>
<dbReference type="AlphaFoldDB" id="A0A223NXM1"/>
<dbReference type="KEGG" id="muc:MuYL_2726"/>
<dbReference type="Proteomes" id="UP000215002">
    <property type="component" value="Chromosome"/>
</dbReference>
<dbReference type="PIRSF" id="PIRSF006728">
    <property type="entry name" value="CinA"/>
    <property type="match status" value="1"/>
</dbReference>
<dbReference type="InterPro" id="IPR001453">
    <property type="entry name" value="MoaB/Mog_dom"/>
</dbReference>
<evidence type="ECO:0000313" key="3">
    <source>
        <dbReference type="EMBL" id="ASU34613.1"/>
    </source>
</evidence>
<dbReference type="NCBIfam" id="NF001813">
    <property type="entry name" value="PRK00549.1"/>
    <property type="match status" value="1"/>
</dbReference>
<dbReference type="SUPFAM" id="SSF53218">
    <property type="entry name" value="Molybdenum cofactor biosynthesis proteins"/>
    <property type="match status" value="1"/>
</dbReference>
<dbReference type="OrthoDB" id="9801454at2"/>
<dbReference type="Gene3D" id="3.90.950.20">
    <property type="entry name" value="CinA-like"/>
    <property type="match status" value="1"/>
</dbReference>
<dbReference type="InterPro" id="IPR036425">
    <property type="entry name" value="MoaB/Mog-like_dom_sf"/>
</dbReference>
<dbReference type="Pfam" id="PF00994">
    <property type="entry name" value="MoCF_biosynth"/>
    <property type="match status" value="1"/>
</dbReference>
<keyword evidence="4" id="KW-1185">Reference proteome</keyword>
<dbReference type="SUPFAM" id="SSF142433">
    <property type="entry name" value="CinA-like"/>
    <property type="match status" value="1"/>
</dbReference>